<dbReference type="RefSeq" id="WP_249313897.1">
    <property type="nucleotide sequence ID" value="NZ_JACRSU010000014.1"/>
</dbReference>
<dbReference type="EMBL" id="JACRSU010000014">
    <property type="protein sequence ID" value="MBC8541921.1"/>
    <property type="molecule type" value="Genomic_DNA"/>
</dbReference>
<organism evidence="2 3">
    <name type="scientific">Congzhengia minquanensis</name>
    <dbReference type="NCBI Taxonomy" id="2763657"/>
    <lineage>
        <taxon>Bacteria</taxon>
        <taxon>Bacillati</taxon>
        <taxon>Bacillota</taxon>
        <taxon>Clostridia</taxon>
        <taxon>Eubacteriales</taxon>
        <taxon>Oscillospiraceae</taxon>
        <taxon>Congzhengia</taxon>
    </lineage>
</organism>
<sequence length="149" mass="16885">MFKKIGLILLCSMLLTSCGNKAPYVEPRYAGNYWRTFDVVLEDHLVPDDFVDEKMEKDIKKVLKEHKVKDGPIDKETAVDIAIAVSKNLNYDDFFTKPTEYRISPRLDANAYLVSISPVLENPNLLVELNTDNVAISQTDGTVIAYWVS</sequence>
<accession>A0A926DP38</accession>
<keyword evidence="3" id="KW-1185">Reference proteome</keyword>
<protein>
    <submittedName>
        <fullName evidence="2">Uncharacterized protein</fullName>
    </submittedName>
</protein>
<gene>
    <name evidence="2" type="ORF">H8698_13190</name>
</gene>
<evidence type="ECO:0000313" key="2">
    <source>
        <dbReference type="EMBL" id="MBC8541921.1"/>
    </source>
</evidence>
<name>A0A926DP38_9FIRM</name>
<keyword evidence="1" id="KW-0732">Signal</keyword>
<evidence type="ECO:0000256" key="1">
    <source>
        <dbReference type="SAM" id="SignalP"/>
    </source>
</evidence>
<comment type="caution">
    <text evidence="2">The sequence shown here is derived from an EMBL/GenBank/DDBJ whole genome shotgun (WGS) entry which is preliminary data.</text>
</comment>
<proteinExistence type="predicted"/>
<feature type="signal peptide" evidence="1">
    <location>
        <begin position="1"/>
        <end position="22"/>
    </location>
</feature>
<reference evidence="2" key="1">
    <citation type="submission" date="2020-08" db="EMBL/GenBank/DDBJ databases">
        <title>Genome public.</title>
        <authorList>
            <person name="Liu C."/>
            <person name="Sun Q."/>
        </authorList>
    </citation>
    <scope>NUCLEOTIDE SEQUENCE</scope>
    <source>
        <strain evidence="2">H8</strain>
    </source>
</reference>
<dbReference type="PROSITE" id="PS51257">
    <property type="entry name" value="PROKAR_LIPOPROTEIN"/>
    <property type="match status" value="1"/>
</dbReference>
<feature type="chain" id="PRO_5039357553" evidence="1">
    <location>
        <begin position="23"/>
        <end position="149"/>
    </location>
</feature>
<dbReference type="Proteomes" id="UP000611762">
    <property type="component" value="Unassembled WGS sequence"/>
</dbReference>
<evidence type="ECO:0000313" key="3">
    <source>
        <dbReference type="Proteomes" id="UP000611762"/>
    </source>
</evidence>
<dbReference type="AlphaFoldDB" id="A0A926DP38"/>